<dbReference type="KEGG" id="llp:GH975_08285"/>
<gene>
    <name evidence="4" type="ORF">GH975_08285</name>
</gene>
<dbReference type="Pfam" id="PF13561">
    <property type="entry name" value="adh_short_C2"/>
    <property type="match status" value="1"/>
</dbReference>
<evidence type="ECO:0000256" key="1">
    <source>
        <dbReference type="ARBA" id="ARBA00006484"/>
    </source>
</evidence>
<comment type="similarity">
    <text evidence="1">Belongs to the short-chain dehydrogenases/reductases (SDR) family.</text>
</comment>
<dbReference type="EMBL" id="CP045871">
    <property type="protein sequence ID" value="QGG80568.1"/>
    <property type="molecule type" value="Genomic_DNA"/>
</dbReference>
<dbReference type="InterPro" id="IPR020904">
    <property type="entry name" value="Sc_DH/Rdtase_CS"/>
</dbReference>
<dbReference type="Proteomes" id="UP000388235">
    <property type="component" value="Chromosome"/>
</dbReference>
<evidence type="ECO:0000256" key="2">
    <source>
        <dbReference type="ARBA" id="ARBA00011881"/>
    </source>
</evidence>
<dbReference type="SUPFAM" id="SSF51735">
    <property type="entry name" value="NAD(P)-binding Rossmann-fold domains"/>
    <property type="match status" value="1"/>
</dbReference>
<keyword evidence="5" id="KW-1185">Reference proteome</keyword>
<comment type="subunit">
    <text evidence="2">Homotetramer.</text>
</comment>
<accession>A0A5Q2Q8S3</accession>
<evidence type="ECO:0000313" key="4">
    <source>
        <dbReference type="EMBL" id="QGG80568.1"/>
    </source>
</evidence>
<dbReference type="InterPro" id="IPR051737">
    <property type="entry name" value="L-xylulose/Carbonyl_redctase"/>
</dbReference>
<dbReference type="PANTHER" id="PTHR44252">
    <property type="entry name" value="D-ERYTHRULOSE REDUCTASE"/>
    <property type="match status" value="1"/>
</dbReference>
<organism evidence="4 5">
    <name type="scientific">Litorivicinus lipolyticus</name>
    <dbReference type="NCBI Taxonomy" id="418701"/>
    <lineage>
        <taxon>Bacteria</taxon>
        <taxon>Pseudomonadati</taxon>
        <taxon>Pseudomonadota</taxon>
        <taxon>Gammaproteobacteria</taxon>
        <taxon>Oceanospirillales</taxon>
        <taxon>Litorivicinaceae</taxon>
        <taxon>Litorivicinus</taxon>
    </lineage>
</organism>
<name>A0A5Q2Q8S3_9GAMM</name>
<dbReference type="GO" id="GO:0050038">
    <property type="term" value="F:L-xylulose reductase (NADPH) activity"/>
    <property type="evidence" value="ECO:0007669"/>
    <property type="project" value="TreeGrafter"/>
</dbReference>
<sequence length="242" mass="25147">MNLQADLSAKTALVTGAGKGLGRAIAKTLAANGARVYAVARTEADLLALADEQPGIVPLVGDVLTDDFIAAVAALGPIDLLVNNAGSNQPEPMSVVSDETLDRLIDLNIRSVYRLSRTVSRTMPDGGSIIHMSSQMAQVGAANRTVYCMTKAALEGLCKAMAVELGARGIRVNTLCPTFVLTELTRGFFDNPEFAATVDRMIAVPGLPTPEHVAAGALYLCSDAAAYVTGTALKIDGGWTAA</sequence>
<dbReference type="Gene3D" id="3.40.50.720">
    <property type="entry name" value="NAD(P)-binding Rossmann-like Domain"/>
    <property type="match status" value="1"/>
</dbReference>
<keyword evidence="3" id="KW-0521">NADP</keyword>
<dbReference type="PANTHER" id="PTHR44252:SF3">
    <property type="entry name" value="D-ERYTHRULOSE REDUCTASE-RELATED"/>
    <property type="match status" value="1"/>
</dbReference>
<dbReference type="FunFam" id="3.40.50.720:FF:000084">
    <property type="entry name" value="Short-chain dehydrogenase reductase"/>
    <property type="match status" value="1"/>
</dbReference>
<evidence type="ECO:0000313" key="5">
    <source>
        <dbReference type="Proteomes" id="UP000388235"/>
    </source>
</evidence>
<protein>
    <submittedName>
        <fullName evidence="4">SDR family oxidoreductase</fullName>
    </submittedName>
</protein>
<dbReference type="InterPro" id="IPR036291">
    <property type="entry name" value="NAD(P)-bd_dom_sf"/>
</dbReference>
<evidence type="ECO:0000256" key="3">
    <source>
        <dbReference type="ARBA" id="ARBA00022857"/>
    </source>
</evidence>
<proteinExistence type="inferred from homology"/>
<dbReference type="OrthoDB" id="8653364at2"/>
<dbReference type="GO" id="GO:0005997">
    <property type="term" value="P:xylulose metabolic process"/>
    <property type="evidence" value="ECO:0007669"/>
    <property type="project" value="TreeGrafter"/>
</dbReference>
<dbReference type="InterPro" id="IPR002347">
    <property type="entry name" value="SDR_fam"/>
</dbReference>
<dbReference type="AlphaFoldDB" id="A0A5Q2Q8S3"/>
<dbReference type="GO" id="GO:0006006">
    <property type="term" value="P:glucose metabolic process"/>
    <property type="evidence" value="ECO:0007669"/>
    <property type="project" value="TreeGrafter"/>
</dbReference>
<dbReference type="GO" id="GO:0004090">
    <property type="term" value="F:carbonyl reductase (NADPH) activity"/>
    <property type="evidence" value="ECO:0007669"/>
    <property type="project" value="TreeGrafter"/>
</dbReference>
<dbReference type="PRINTS" id="PR00080">
    <property type="entry name" value="SDRFAMILY"/>
</dbReference>
<dbReference type="PROSITE" id="PS00061">
    <property type="entry name" value="ADH_SHORT"/>
    <property type="match status" value="1"/>
</dbReference>
<dbReference type="RefSeq" id="WP_153714072.1">
    <property type="nucleotide sequence ID" value="NZ_CP045871.1"/>
</dbReference>
<dbReference type="PRINTS" id="PR00081">
    <property type="entry name" value="GDHRDH"/>
</dbReference>
<reference evidence="4 5" key="1">
    <citation type="submission" date="2019-11" db="EMBL/GenBank/DDBJ databases">
        <authorList>
            <person name="Khan S.A."/>
            <person name="Jeon C.O."/>
            <person name="Chun B.H."/>
        </authorList>
    </citation>
    <scope>NUCLEOTIDE SEQUENCE [LARGE SCALE GENOMIC DNA]</scope>
    <source>
        <strain evidence="4 5">IMCC 1097</strain>
    </source>
</reference>